<keyword evidence="1" id="KW-0597">Phosphoprotein</keyword>
<dbReference type="EMBL" id="LAZR01022168">
    <property type="protein sequence ID" value="KKL82809.1"/>
    <property type="molecule type" value="Genomic_DNA"/>
</dbReference>
<dbReference type="InterPro" id="IPR016032">
    <property type="entry name" value="Sig_transdc_resp-reg_C-effctor"/>
</dbReference>
<evidence type="ECO:0000256" key="2">
    <source>
        <dbReference type="ARBA" id="ARBA00023125"/>
    </source>
</evidence>
<name>A0A0F9F8W8_9ZZZZ</name>
<dbReference type="SUPFAM" id="SSF46894">
    <property type="entry name" value="C-terminal effector domain of the bipartite response regulators"/>
    <property type="match status" value="1"/>
</dbReference>
<dbReference type="InterPro" id="IPR011006">
    <property type="entry name" value="CheY-like_superfamily"/>
</dbReference>
<accession>A0A0F9F8W8</accession>
<dbReference type="InterPro" id="IPR001789">
    <property type="entry name" value="Sig_transdc_resp-reg_receiver"/>
</dbReference>
<dbReference type="InterPro" id="IPR000792">
    <property type="entry name" value="Tscrpt_reg_LuxR_C"/>
</dbReference>
<dbReference type="SMART" id="SM00448">
    <property type="entry name" value="REC"/>
    <property type="match status" value="1"/>
</dbReference>
<sequence>MEEIRVLVVDDHSLFRRGVIQTIEGERGMTIVGEAETAAAAIGKARELLADVILLDIKLPDQSGLLVVGTLQRECPYSKIVILTAVEDEDAVLRALKDGAHGYVLKGVSADELVQVVRSVCRGETYVTPSMAGRLLAELTAPSAQKPAGDAIGKLTDRERTILDQVAQGKTNKEIAAELFLTEKTVKHYVTNVLQKLQVRNRVEAALLASKESSAS</sequence>
<reference evidence="5" key="1">
    <citation type="journal article" date="2015" name="Nature">
        <title>Complex archaea that bridge the gap between prokaryotes and eukaryotes.</title>
        <authorList>
            <person name="Spang A."/>
            <person name="Saw J.H."/>
            <person name="Jorgensen S.L."/>
            <person name="Zaremba-Niedzwiedzka K."/>
            <person name="Martijn J."/>
            <person name="Lind A.E."/>
            <person name="van Eijk R."/>
            <person name="Schleper C."/>
            <person name="Guy L."/>
            <person name="Ettema T.J."/>
        </authorList>
    </citation>
    <scope>NUCLEOTIDE SEQUENCE</scope>
</reference>
<dbReference type="PROSITE" id="PS50110">
    <property type="entry name" value="RESPONSE_REGULATORY"/>
    <property type="match status" value="1"/>
</dbReference>
<dbReference type="PROSITE" id="PS50043">
    <property type="entry name" value="HTH_LUXR_2"/>
    <property type="match status" value="1"/>
</dbReference>
<evidence type="ECO:0000313" key="5">
    <source>
        <dbReference type="EMBL" id="KKL82809.1"/>
    </source>
</evidence>
<dbReference type="PROSITE" id="PS00622">
    <property type="entry name" value="HTH_LUXR_1"/>
    <property type="match status" value="1"/>
</dbReference>
<evidence type="ECO:0000259" key="3">
    <source>
        <dbReference type="PROSITE" id="PS50043"/>
    </source>
</evidence>
<keyword evidence="2" id="KW-0238">DNA-binding</keyword>
<proteinExistence type="predicted"/>
<evidence type="ECO:0008006" key="6">
    <source>
        <dbReference type="Google" id="ProtNLM"/>
    </source>
</evidence>
<dbReference type="Gene3D" id="3.40.50.2300">
    <property type="match status" value="1"/>
</dbReference>
<dbReference type="CDD" id="cd06170">
    <property type="entry name" value="LuxR_C_like"/>
    <property type="match status" value="1"/>
</dbReference>
<dbReference type="SUPFAM" id="SSF52172">
    <property type="entry name" value="CheY-like"/>
    <property type="match status" value="1"/>
</dbReference>
<dbReference type="AlphaFoldDB" id="A0A0F9F8W8"/>
<organism evidence="5">
    <name type="scientific">marine sediment metagenome</name>
    <dbReference type="NCBI Taxonomy" id="412755"/>
    <lineage>
        <taxon>unclassified sequences</taxon>
        <taxon>metagenomes</taxon>
        <taxon>ecological metagenomes</taxon>
    </lineage>
</organism>
<feature type="domain" description="HTH luxR-type" evidence="3">
    <location>
        <begin position="148"/>
        <end position="213"/>
    </location>
</feature>
<dbReference type="PRINTS" id="PR00038">
    <property type="entry name" value="HTHLUXR"/>
</dbReference>
<evidence type="ECO:0000256" key="1">
    <source>
        <dbReference type="ARBA" id="ARBA00022553"/>
    </source>
</evidence>
<comment type="caution">
    <text evidence="5">The sequence shown here is derived from an EMBL/GenBank/DDBJ whole genome shotgun (WGS) entry which is preliminary data.</text>
</comment>
<gene>
    <name evidence="5" type="ORF">LCGC14_1981060</name>
</gene>
<dbReference type="GO" id="GO:0000160">
    <property type="term" value="P:phosphorelay signal transduction system"/>
    <property type="evidence" value="ECO:0007669"/>
    <property type="project" value="InterPro"/>
</dbReference>
<protein>
    <recommendedName>
        <fullName evidence="6">DNA-binding response regulator</fullName>
    </recommendedName>
</protein>
<dbReference type="GO" id="GO:0003677">
    <property type="term" value="F:DNA binding"/>
    <property type="evidence" value="ECO:0007669"/>
    <property type="project" value="UniProtKB-KW"/>
</dbReference>
<dbReference type="Pfam" id="PF00072">
    <property type="entry name" value="Response_reg"/>
    <property type="match status" value="1"/>
</dbReference>
<dbReference type="InterPro" id="IPR039420">
    <property type="entry name" value="WalR-like"/>
</dbReference>
<dbReference type="InterPro" id="IPR058245">
    <property type="entry name" value="NreC/VraR/RcsB-like_REC"/>
</dbReference>
<dbReference type="Pfam" id="PF00196">
    <property type="entry name" value="GerE"/>
    <property type="match status" value="1"/>
</dbReference>
<dbReference type="CDD" id="cd17535">
    <property type="entry name" value="REC_NarL-like"/>
    <property type="match status" value="1"/>
</dbReference>
<evidence type="ECO:0000259" key="4">
    <source>
        <dbReference type="PROSITE" id="PS50110"/>
    </source>
</evidence>
<dbReference type="GO" id="GO:0006355">
    <property type="term" value="P:regulation of DNA-templated transcription"/>
    <property type="evidence" value="ECO:0007669"/>
    <property type="project" value="InterPro"/>
</dbReference>
<dbReference type="SMART" id="SM00421">
    <property type="entry name" value="HTH_LUXR"/>
    <property type="match status" value="1"/>
</dbReference>
<feature type="domain" description="Response regulatory" evidence="4">
    <location>
        <begin position="5"/>
        <end position="121"/>
    </location>
</feature>
<dbReference type="PANTHER" id="PTHR43214">
    <property type="entry name" value="TWO-COMPONENT RESPONSE REGULATOR"/>
    <property type="match status" value="1"/>
</dbReference>